<feature type="domain" description="Spaetzle" evidence="5">
    <location>
        <begin position="143"/>
        <end position="243"/>
    </location>
</feature>
<dbReference type="EMBL" id="CADEBD010000308">
    <property type="protein sequence ID" value="CAB3239176.1"/>
    <property type="molecule type" value="Genomic_DNA"/>
</dbReference>
<organism evidence="6 7">
    <name type="scientific">Arctia plantaginis</name>
    <name type="common">Wood tiger moth</name>
    <name type="synonym">Phalaena plantaginis</name>
    <dbReference type="NCBI Taxonomy" id="874455"/>
    <lineage>
        <taxon>Eukaryota</taxon>
        <taxon>Metazoa</taxon>
        <taxon>Ecdysozoa</taxon>
        <taxon>Arthropoda</taxon>
        <taxon>Hexapoda</taxon>
        <taxon>Insecta</taxon>
        <taxon>Pterygota</taxon>
        <taxon>Neoptera</taxon>
        <taxon>Endopterygota</taxon>
        <taxon>Lepidoptera</taxon>
        <taxon>Glossata</taxon>
        <taxon>Ditrysia</taxon>
        <taxon>Noctuoidea</taxon>
        <taxon>Erebidae</taxon>
        <taxon>Arctiinae</taxon>
        <taxon>Arctia</taxon>
    </lineage>
</organism>
<evidence type="ECO:0000259" key="5">
    <source>
        <dbReference type="Pfam" id="PF16077"/>
    </source>
</evidence>
<feature type="chain" id="PRO_5035756362" description="Spaetzle domain-containing protein" evidence="4">
    <location>
        <begin position="23"/>
        <end position="255"/>
    </location>
</feature>
<accession>A0A8S0ZYN9</accession>
<evidence type="ECO:0000256" key="3">
    <source>
        <dbReference type="ARBA" id="ARBA00023180"/>
    </source>
</evidence>
<dbReference type="Proteomes" id="UP000494256">
    <property type="component" value="Unassembled WGS sequence"/>
</dbReference>
<dbReference type="InterPro" id="IPR052444">
    <property type="entry name" value="Spz/Toll_ligand-like"/>
</dbReference>
<dbReference type="SUPFAM" id="SSF57501">
    <property type="entry name" value="Cystine-knot cytokines"/>
    <property type="match status" value="1"/>
</dbReference>
<dbReference type="GO" id="GO:0005121">
    <property type="term" value="F:Toll binding"/>
    <property type="evidence" value="ECO:0007669"/>
    <property type="project" value="TreeGrafter"/>
</dbReference>
<keyword evidence="1 4" id="KW-0732">Signal</keyword>
<dbReference type="GO" id="GO:0008083">
    <property type="term" value="F:growth factor activity"/>
    <property type="evidence" value="ECO:0007669"/>
    <property type="project" value="TreeGrafter"/>
</dbReference>
<name>A0A8S0ZYN9_ARCPL</name>
<dbReference type="GO" id="GO:0045087">
    <property type="term" value="P:innate immune response"/>
    <property type="evidence" value="ECO:0007669"/>
    <property type="project" value="TreeGrafter"/>
</dbReference>
<dbReference type="Pfam" id="PF16077">
    <property type="entry name" value="Spaetzle"/>
    <property type="match status" value="1"/>
</dbReference>
<reference evidence="6 7" key="1">
    <citation type="submission" date="2020-04" db="EMBL/GenBank/DDBJ databases">
        <authorList>
            <person name="Wallbank WR R."/>
            <person name="Pardo Diaz C."/>
            <person name="Kozak K."/>
            <person name="Martin S."/>
            <person name="Jiggins C."/>
            <person name="Moest M."/>
            <person name="Warren A I."/>
            <person name="Byers J.R.P. K."/>
            <person name="Montejo-Kovacevich G."/>
            <person name="Yen C E."/>
        </authorList>
    </citation>
    <scope>NUCLEOTIDE SEQUENCE [LARGE SCALE GENOMIC DNA]</scope>
</reference>
<sequence length="255" mass="28477">MAGSHNLVLLISVVTMLPSIYSMQIQRLPYMQLSQNAGTQELSHSSVVKYSDSPSSQEGGVLYLDRIGQRERITMDSTLIQPDSNGPIVPESCKHSYCEEVINYPEEAVSSLIATLGEGVSLQVDKLDQPDFTQRVSIDGNIELCEAQETLVYPRAGIGYDNKQHFLVNGKSERNKVQGFRVQSCLATECQCNRVVVGYQDGYRGRCKQFYVYRTATAFIMTNSTHAEQYQVQIKLPGYCACIAEPCIEDCDDMQ</sequence>
<evidence type="ECO:0000313" key="7">
    <source>
        <dbReference type="Proteomes" id="UP000494256"/>
    </source>
</evidence>
<protein>
    <recommendedName>
        <fullName evidence="5">Spaetzle domain-containing protein</fullName>
    </recommendedName>
</protein>
<dbReference type="AlphaFoldDB" id="A0A8S0ZYN9"/>
<dbReference type="PANTHER" id="PTHR23199">
    <property type="entry name" value="NEUROTROPHIN 1-RELATED"/>
    <property type="match status" value="1"/>
</dbReference>
<dbReference type="PANTHER" id="PTHR23199:SF12">
    <property type="entry name" value="NEUROTROPHIN 1-RELATED"/>
    <property type="match status" value="1"/>
</dbReference>
<proteinExistence type="predicted"/>
<dbReference type="Gene3D" id="2.10.90.10">
    <property type="entry name" value="Cystine-knot cytokines"/>
    <property type="match status" value="1"/>
</dbReference>
<dbReference type="InterPro" id="IPR029034">
    <property type="entry name" value="Cystine-knot_cytokine"/>
</dbReference>
<dbReference type="GO" id="GO:0021556">
    <property type="term" value="P:central nervous system formation"/>
    <property type="evidence" value="ECO:0007669"/>
    <property type="project" value="TreeGrafter"/>
</dbReference>
<comment type="caution">
    <text evidence="6">The sequence shown here is derived from an EMBL/GenBank/DDBJ whole genome shotgun (WGS) entry which is preliminary data.</text>
</comment>
<dbReference type="GO" id="GO:0005615">
    <property type="term" value="C:extracellular space"/>
    <property type="evidence" value="ECO:0007669"/>
    <property type="project" value="UniProtKB-ARBA"/>
</dbReference>
<feature type="signal peptide" evidence="4">
    <location>
        <begin position="1"/>
        <end position="22"/>
    </location>
</feature>
<evidence type="ECO:0000256" key="2">
    <source>
        <dbReference type="ARBA" id="ARBA00023157"/>
    </source>
</evidence>
<gene>
    <name evidence="6" type="ORF">APLA_LOCUS8556</name>
</gene>
<evidence type="ECO:0000313" key="6">
    <source>
        <dbReference type="EMBL" id="CAB3239176.1"/>
    </source>
</evidence>
<dbReference type="InterPro" id="IPR032104">
    <property type="entry name" value="Spaetzle"/>
</dbReference>
<evidence type="ECO:0000256" key="1">
    <source>
        <dbReference type="ARBA" id="ARBA00022729"/>
    </source>
</evidence>
<evidence type="ECO:0000256" key="4">
    <source>
        <dbReference type="SAM" id="SignalP"/>
    </source>
</evidence>
<keyword evidence="2" id="KW-1015">Disulfide bond</keyword>
<keyword evidence="3" id="KW-0325">Glycoprotein</keyword>